<dbReference type="AlphaFoldDB" id="A0A0C2ZZR8"/>
<dbReference type="STRING" id="1036808.A0A0C2ZZR8"/>
<name>A0A0C2ZZR8_9AGAM</name>
<dbReference type="OrthoDB" id="2142040at2759"/>
<dbReference type="InterPro" id="IPR002035">
    <property type="entry name" value="VWF_A"/>
</dbReference>
<feature type="compositionally biased region" description="Basic residues" evidence="1">
    <location>
        <begin position="7"/>
        <end position="16"/>
    </location>
</feature>
<proteinExistence type="predicted"/>
<evidence type="ECO:0000313" key="3">
    <source>
        <dbReference type="EMBL" id="KIM57932.1"/>
    </source>
</evidence>
<feature type="compositionally biased region" description="Basic and acidic residues" evidence="1">
    <location>
        <begin position="26"/>
        <end position="36"/>
    </location>
</feature>
<dbReference type="SUPFAM" id="SSF53300">
    <property type="entry name" value="vWA-like"/>
    <property type="match status" value="1"/>
</dbReference>
<gene>
    <name evidence="3" type="ORF">SCLCIDRAFT_1218979</name>
</gene>
<reference evidence="4" key="2">
    <citation type="submission" date="2015-01" db="EMBL/GenBank/DDBJ databases">
        <title>Evolutionary Origins and Diversification of the Mycorrhizal Mutualists.</title>
        <authorList>
            <consortium name="DOE Joint Genome Institute"/>
            <consortium name="Mycorrhizal Genomics Consortium"/>
            <person name="Kohler A."/>
            <person name="Kuo A."/>
            <person name="Nagy L.G."/>
            <person name="Floudas D."/>
            <person name="Copeland A."/>
            <person name="Barry K.W."/>
            <person name="Cichocki N."/>
            <person name="Veneault-Fourrey C."/>
            <person name="LaButti K."/>
            <person name="Lindquist E.A."/>
            <person name="Lipzen A."/>
            <person name="Lundell T."/>
            <person name="Morin E."/>
            <person name="Murat C."/>
            <person name="Riley R."/>
            <person name="Ohm R."/>
            <person name="Sun H."/>
            <person name="Tunlid A."/>
            <person name="Henrissat B."/>
            <person name="Grigoriev I.V."/>
            <person name="Hibbett D.S."/>
            <person name="Martin F."/>
        </authorList>
    </citation>
    <scope>NUCLEOTIDE SEQUENCE [LARGE SCALE GENOMIC DNA]</scope>
    <source>
        <strain evidence="4">Foug A</strain>
    </source>
</reference>
<dbReference type="SMART" id="SM00327">
    <property type="entry name" value="VWA"/>
    <property type="match status" value="1"/>
</dbReference>
<dbReference type="EMBL" id="KN822093">
    <property type="protein sequence ID" value="KIM57932.1"/>
    <property type="molecule type" value="Genomic_DNA"/>
</dbReference>
<reference evidence="3 4" key="1">
    <citation type="submission" date="2014-04" db="EMBL/GenBank/DDBJ databases">
        <authorList>
            <consortium name="DOE Joint Genome Institute"/>
            <person name="Kuo A."/>
            <person name="Kohler A."/>
            <person name="Nagy L.G."/>
            <person name="Floudas D."/>
            <person name="Copeland A."/>
            <person name="Barry K.W."/>
            <person name="Cichocki N."/>
            <person name="Veneault-Fourrey C."/>
            <person name="LaButti K."/>
            <person name="Lindquist E.A."/>
            <person name="Lipzen A."/>
            <person name="Lundell T."/>
            <person name="Morin E."/>
            <person name="Murat C."/>
            <person name="Sun H."/>
            <person name="Tunlid A."/>
            <person name="Henrissat B."/>
            <person name="Grigoriev I.V."/>
            <person name="Hibbett D.S."/>
            <person name="Martin F."/>
            <person name="Nordberg H.P."/>
            <person name="Cantor M.N."/>
            <person name="Hua S.X."/>
        </authorList>
    </citation>
    <scope>NUCLEOTIDE SEQUENCE [LARGE SCALE GENOMIC DNA]</scope>
    <source>
        <strain evidence="3 4">Foug A</strain>
    </source>
</reference>
<dbReference type="Gene3D" id="3.40.50.410">
    <property type="entry name" value="von Willebrand factor, type A domain"/>
    <property type="match status" value="1"/>
</dbReference>
<evidence type="ECO:0000256" key="1">
    <source>
        <dbReference type="SAM" id="MobiDB-lite"/>
    </source>
</evidence>
<evidence type="ECO:0000259" key="2">
    <source>
        <dbReference type="PROSITE" id="PS50234"/>
    </source>
</evidence>
<protein>
    <recommendedName>
        <fullName evidence="2">VWFA domain-containing protein</fullName>
    </recommendedName>
</protein>
<dbReference type="InParanoid" id="A0A0C2ZZR8"/>
<sequence>MGNSSSKSHKPRRASRRYSNDIVSPKCKETPERDEPPPYSTQSANEAYHTVPELPPGSRHTRLSMLPKRTLTPPNQYNDPNYLRQSLRKQSRENALEMLRKYDTVLVVDDSGSMQGHRWEEAKNALSDLASVATEYDSNGLDIHFLNHSSPMLGVKNSAVVNALFDRVKPKGYTPIGDKLESLLSDYIRDLESAQRRLDSGDKSALKRIKPVNFIVITDGAPTDDPESVIVAAAKRLDVGQFPLSQVGIQFVQIGNSRNATEFLRELDDALSSRYSIRDIVDTTPYLDAKLTSDMLIKILIGGINRRVDRRGAEAVMNI</sequence>
<dbReference type="InterPro" id="IPR036465">
    <property type="entry name" value="vWFA_dom_sf"/>
</dbReference>
<dbReference type="PROSITE" id="PS50234">
    <property type="entry name" value="VWFA"/>
    <property type="match status" value="1"/>
</dbReference>
<feature type="region of interest" description="Disordered" evidence="1">
    <location>
        <begin position="1"/>
        <end position="62"/>
    </location>
</feature>
<dbReference type="HOGENOM" id="CLU_040578_1_1_1"/>
<dbReference type="PANTHER" id="PTHR34706:SF1">
    <property type="entry name" value="VWFA DOMAIN-CONTAINING PROTEIN"/>
    <property type="match status" value="1"/>
</dbReference>
<accession>A0A0C2ZZR8</accession>
<dbReference type="Proteomes" id="UP000053989">
    <property type="component" value="Unassembled WGS sequence"/>
</dbReference>
<keyword evidence="4" id="KW-1185">Reference proteome</keyword>
<evidence type="ECO:0000313" key="4">
    <source>
        <dbReference type="Proteomes" id="UP000053989"/>
    </source>
</evidence>
<organism evidence="3 4">
    <name type="scientific">Scleroderma citrinum Foug A</name>
    <dbReference type="NCBI Taxonomy" id="1036808"/>
    <lineage>
        <taxon>Eukaryota</taxon>
        <taxon>Fungi</taxon>
        <taxon>Dikarya</taxon>
        <taxon>Basidiomycota</taxon>
        <taxon>Agaricomycotina</taxon>
        <taxon>Agaricomycetes</taxon>
        <taxon>Agaricomycetidae</taxon>
        <taxon>Boletales</taxon>
        <taxon>Sclerodermatineae</taxon>
        <taxon>Sclerodermataceae</taxon>
        <taxon>Scleroderma</taxon>
    </lineage>
</organism>
<dbReference type="PANTHER" id="PTHR34706">
    <property type="entry name" value="SLR1338 PROTEIN"/>
    <property type="match status" value="1"/>
</dbReference>
<dbReference type="Pfam" id="PF00092">
    <property type="entry name" value="VWA"/>
    <property type="match status" value="1"/>
</dbReference>
<feature type="domain" description="VWFA" evidence="2">
    <location>
        <begin position="103"/>
        <end position="295"/>
    </location>
</feature>